<dbReference type="EMBL" id="LUGM01000001">
    <property type="protein sequence ID" value="KYH15688.1"/>
    <property type="molecule type" value="Genomic_DNA"/>
</dbReference>
<evidence type="ECO:0000313" key="4">
    <source>
        <dbReference type="EMBL" id="KYH14089.1"/>
    </source>
</evidence>
<dbReference type="Proteomes" id="UP000075418">
    <property type="component" value="Unassembled WGS sequence"/>
</dbReference>
<proteinExistence type="predicted"/>
<organism evidence="4 6">
    <name type="scientific">Staphylococcus kloosii</name>
    <dbReference type="NCBI Taxonomy" id="29384"/>
    <lineage>
        <taxon>Bacteria</taxon>
        <taxon>Bacillati</taxon>
        <taxon>Bacillota</taxon>
        <taxon>Bacilli</taxon>
        <taxon>Bacillales</taxon>
        <taxon>Staphylococcaceae</taxon>
        <taxon>Staphylococcus</taxon>
    </lineage>
</organism>
<evidence type="ECO:0000313" key="6">
    <source>
        <dbReference type="Proteomes" id="UP000075418"/>
    </source>
</evidence>
<evidence type="ECO:0000313" key="5">
    <source>
        <dbReference type="EMBL" id="KYH15688.1"/>
    </source>
</evidence>
<keyword evidence="7" id="KW-1185">Reference proteome</keyword>
<reference evidence="3" key="3">
    <citation type="journal article" date="2021" name="PeerJ">
        <title>Extensive microbial diversity within the chicken gut microbiome revealed by metagenomics and culture.</title>
        <authorList>
            <person name="Gilroy R."/>
            <person name="Ravi A."/>
            <person name="Getino M."/>
            <person name="Pursley I."/>
            <person name="Horton D.L."/>
            <person name="Alikhan N.F."/>
            <person name="Baker D."/>
            <person name="Gharbi K."/>
            <person name="Hall N."/>
            <person name="Watson M."/>
            <person name="Adriaenssens E.M."/>
            <person name="Foster-Nyarko E."/>
            <person name="Jarju S."/>
            <person name="Secka A."/>
            <person name="Antonio M."/>
            <person name="Oren A."/>
            <person name="Chaudhuri R.R."/>
            <person name="La Ragione R."/>
            <person name="Hildebrand F."/>
            <person name="Pallen M.J."/>
        </authorList>
    </citation>
    <scope>NUCLEOTIDE SEQUENCE</scope>
    <source>
        <strain evidence="3">CHK149-3286</strain>
    </source>
</reference>
<comment type="caution">
    <text evidence="4">The sequence shown here is derived from an EMBL/GenBank/DDBJ whole genome shotgun (WGS) entry which is preliminary data.</text>
</comment>
<feature type="domain" description="Lipocalin-like" evidence="1">
    <location>
        <begin position="9"/>
        <end position="124"/>
    </location>
</feature>
<dbReference type="Proteomes" id="UP000706163">
    <property type="component" value="Unassembled WGS sequence"/>
</dbReference>
<dbReference type="InterPro" id="IPR024311">
    <property type="entry name" value="Lipocalin-like"/>
</dbReference>
<reference evidence="2 7" key="2">
    <citation type="submission" date="2019-07" db="EMBL/GenBank/DDBJ databases">
        <title>Whole genome shotgun sequence of Staphylococcus kloosii NBRC 109624.</title>
        <authorList>
            <person name="Hosoyama A."/>
            <person name="Uohara A."/>
            <person name="Ohji S."/>
            <person name="Ichikawa N."/>
        </authorList>
    </citation>
    <scope>NUCLEOTIDE SEQUENCE [LARGE SCALE GENOMIC DNA]</scope>
    <source>
        <strain evidence="2 7">NBRC 109624</strain>
    </source>
</reference>
<protein>
    <submittedName>
        <fullName evidence="3">Lipocalin-like domain-containing protein</fullName>
    </submittedName>
</protein>
<evidence type="ECO:0000313" key="7">
    <source>
        <dbReference type="Proteomes" id="UP000321040"/>
    </source>
</evidence>
<dbReference type="OrthoDB" id="118834at2"/>
<dbReference type="Proteomes" id="UP000321040">
    <property type="component" value="Unassembled WGS sequence"/>
</dbReference>
<reference evidence="4 6" key="1">
    <citation type="submission" date="2016-02" db="EMBL/GenBank/DDBJ databases">
        <title>Draft genome sequence of hydrocarbon degrading Staphylococcus saprophyticus Strain CNV2, isolated from crude-oil contaminated soil from Noonmati Oil Refinery, Guwahati, Assam, India.</title>
        <authorList>
            <person name="Mukherjee A."/>
            <person name="Chettri B."/>
            <person name="Langpoklakpam J."/>
            <person name="Singh A.K."/>
            <person name="Chattopadhyay D.J."/>
        </authorList>
    </citation>
    <scope>NUCLEOTIDE SEQUENCE [LARGE SCALE GENOMIC DNA]</scope>
    <source>
        <strain evidence="4 6">CNV2</strain>
    </source>
</reference>
<dbReference type="RefSeq" id="WP_061853438.1">
    <property type="nucleotide sequence ID" value="NZ_BKAQ01000019.1"/>
</dbReference>
<sequence length="140" mass="15845">MTNLKDKLIGTWKLIKYQDEDEQGNIFYPLGEDATGFIMYNPDGYMSAQLMQQGRPAYASGDIHTGTTEEMAKAAHGYLAYSGRFELDEENATVYHTMDVSMNPTWLGDTQPRLFKLEGDTLSIVNGNVPNQKLVWQRVK</sequence>
<accession>A0A151A3V2</accession>
<name>A0A151A3V2_9STAP</name>
<dbReference type="EMBL" id="LUGM01000002">
    <property type="protein sequence ID" value="KYH14089.1"/>
    <property type="molecule type" value="Genomic_DNA"/>
</dbReference>
<reference evidence="3" key="4">
    <citation type="submission" date="2021-09" db="EMBL/GenBank/DDBJ databases">
        <authorList>
            <person name="Gilroy R."/>
        </authorList>
    </citation>
    <scope>NUCLEOTIDE SEQUENCE</scope>
    <source>
        <strain evidence="3">CHK149-3286</strain>
    </source>
</reference>
<dbReference type="GeneID" id="69903800"/>
<evidence type="ECO:0000313" key="2">
    <source>
        <dbReference type="EMBL" id="GEP82961.1"/>
    </source>
</evidence>
<evidence type="ECO:0000313" key="3">
    <source>
        <dbReference type="EMBL" id="HJF68162.1"/>
    </source>
</evidence>
<dbReference type="EMBL" id="DYVT01000084">
    <property type="protein sequence ID" value="HJF68162.1"/>
    <property type="molecule type" value="Genomic_DNA"/>
</dbReference>
<dbReference type="KEGG" id="skl:C7J89_00480"/>
<dbReference type="EMBL" id="BKAQ01000019">
    <property type="protein sequence ID" value="GEP82961.1"/>
    <property type="molecule type" value="Genomic_DNA"/>
</dbReference>
<dbReference type="Pfam" id="PF13924">
    <property type="entry name" value="Lipocalin_5"/>
    <property type="match status" value="1"/>
</dbReference>
<dbReference type="AlphaFoldDB" id="A0A151A3V2"/>
<evidence type="ECO:0000259" key="1">
    <source>
        <dbReference type="Pfam" id="PF13924"/>
    </source>
</evidence>
<gene>
    <name evidence="4" type="ORF">A0131_04655</name>
    <name evidence="5" type="ORF">A0131_11515</name>
    <name evidence="3" type="ORF">K8V85_07610</name>
    <name evidence="2" type="ORF">SKL01_21390</name>
</gene>